<dbReference type="Gene3D" id="3.20.20.370">
    <property type="entry name" value="Glycoside hydrolase/deacetylase"/>
    <property type="match status" value="1"/>
</dbReference>
<dbReference type="STRING" id="314283.MED297_12627"/>
<protein>
    <recommendedName>
        <fullName evidence="3">Divergent polysaccharide deacetylase family protein</fullName>
    </recommendedName>
</protein>
<dbReference type="PANTHER" id="PTHR30105">
    <property type="entry name" value="UNCHARACTERIZED YIBQ-RELATED"/>
    <property type="match status" value="1"/>
</dbReference>
<evidence type="ECO:0000313" key="2">
    <source>
        <dbReference type="Proteomes" id="UP000005953"/>
    </source>
</evidence>
<dbReference type="PANTHER" id="PTHR30105:SF2">
    <property type="entry name" value="DIVERGENT POLYSACCHARIDE DEACETYLASE SUPERFAMILY"/>
    <property type="match status" value="1"/>
</dbReference>
<name>A4BE97_9GAMM</name>
<dbReference type="Pfam" id="PF04748">
    <property type="entry name" value="Polysacc_deac_2"/>
    <property type="match status" value="1"/>
</dbReference>
<dbReference type="CDD" id="cd10936">
    <property type="entry name" value="CE4_DAC2"/>
    <property type="match status" value="1"/>
</dbReference>
<dbReference type="InterPro" id="IPR011330">
    <property type="entry name" value="Glyco_hydro/deAcase_b/a-brl"/>
</dbReference>
<dbReference type="EMBL" id="AAOE01000009">
    <property type="protein sequence ID" value="EAR09575.1"/>
    <property type="molecule type" value="Genomic_DNA"/>
</dbReference>
<dbReference type="AlphaFoldDB" id="A4BE97"/>
<dbReference type="OrthoDB" id="9784811at2"/>
<comment type="caution">
    <text evidence="1">The sequence shown here is derived from an EMBL/GenBank/DDBJ whole genome shotgun (WGS) entry which is preliminary data.</text>
</comment>
<dbReference type="HOGENOM" id="CLU_041643_2_0_6"/>
<dbReference type="InterPro" id="IPR006837">
    <property type="entry name" value="Divergent_DAC"/>
</dbReference>
<keyword evidence="2" id="KW-1185">Reference proteome</keyword>
<dbReference type="Proteomes" id="UP000005953">
    <property type="component" value="Unassembled WGS sequence"/>
</dbReference>
<dbReference type="GO" id="GO:0005975">
    <property type="term" value="P:carbohydrate metabolic process"/>
    <property type="evidence" value="ECO:0007669"/>
    <property type="project" value="InterPro"/>
</dbReference>
<organism evidence="1 2">
    <name type="scientific">Reinekea blandensis MED297</name>
    <dbReference type="NCBI Taxonomy" id="314283"/>
    <lineage>
        <taxon>Bacteria</taxon>
        <taxon>Pseudomonadati</taxon>
        <taxon>Pseudomonadota</taxon>
        <taxon>Gammaproteobacteria</taxon>
        <taxon>Oceanospirillales</taxon>
        <taxon>Saccharospirillaceae</taxon>
        <taxon>Reinekea</taxon>
    </lineage>
</organism>
<reference evidence="1 2" key="1">
    <citation type="submission" date="2006-02" db="EMBL/GenBank/DDBJ databases">
        <authorList>
            <person name="Pinhassi J."/>
            <person name="Pedros-Alio C."/>
            <person name="Ferriera S."/>
            <person name="Johnson J."/>
            <person name="Kravitz S."/>
            <person name="Halpern A."/>
            <person name="Remington K."/>
            <person name="Beeson K."/>
            <person name="Tran B."/>
            <person name="Rogers Y.-H."/>
            <person name="Friedman R."/>
            <person name="Venter J.C."/>
        </authorList>
    </citation>
    <scope>NUCLEOTIDE SEQUENCE [LARGE SCALE GENOMIC DNA]</scope>
    <source>
        <strain evidence="1 2">MED297</strain>
    </source>
</reference>
<proteinExistence type="predicted"/>
<accession>A4BE97</accession>
<gene>
    <name evidence="1" type="ORF">MED297_12627</name>
</gene>
<sequence length="259" mass="28845">MILALCRLSRAGLAFILLIGTSDALASGRLVLVMDDLGNQYRLGLDAIALPSVTTVAIMPGRPYTRELAEYAHSLGKEVIIHAPMANLTDFPLGPMGLTREKGPESLLKNLRDAIDSVPYAVGLSNHMGSRLTQDGEAMGWIMQELKRQNLYFFDSKTIASSIAWQVAQNHFIPWSSRQVFLDHYQTEAFIASQWRLALAQVDQGQTVTVIAHPYPETLAFFQNRREMTQDTAFSVPLSHVLNYPVMTSRRTQNIPEGI</sequence>
<evidence type="ECO:0000313" key="1">
    <source>
        <dbReference type="EMBL" id="EAR09575.1"/>
    </source>
</evidence>
<dbReference type="RefSeq" id="WP_008042303.1">
    <property type="nucleotide sequence ID" value="NZ_CH724149.1"/>
</dbReference>
<dbReference type="SUPFAM" id="SSF88713">
    <property type="entry name" value="Glycoside hydrolase/deacetylase"/>
    <property type="match status" value="1"/>
</dbReference>
<evidence type="ECO:0008006" key="3">
    <source>
        <dbReference type="Google" id="ProtNLM"/>
    </source>
</evidence>